<dbReference type="InterPro" id="IPR016286">
    <property type="entry name" value="FUC_metazoa-typ"/>
</dbReference>
<reference evidence="11" key="3">
    <citation type="submission" date="2015-06" db="UniProtKB">
        <authorList>
            <consortium name="EnsemblMetazoa"/>
        </authorList>
    </citation>
    <scope>IDENTIFICATION</scope>
</reference>
<sequence length="444" mass="51615">QYQPDWDSLDSRPMPRWYPDAKLGIFLHWGLFSVPSMGSSAEQFWGNWKMAGELPKQIEKREYMAKNYKPNFKFQDFAPQFTAELYNPDEWANIFQSSGAKYVVMTSKHHDGYTMWPSKQAFNWNSNDTGPGRDLVGELKAAMDNTNVKFGLYVSLLESFHPKYLNDISSRFKTTNFVDEKLFPELIDMVERYHPEVIFSDGDWMPGDYRYWRSHEFLSWLFSKSPVKHSVVVNDRWGMTTTWCRHGSYFTCGDKAHFGEILFKAQFTWESAMTIDVSSWGYRRDSNLQRYMSIEHLLKYFIKTISCGGNMLMNVGPTSFGTIPPIYEERLRQMGKWMKVNGEAVYASSAWTVSQNDTITPDIWYTHKKGVTYAFFQEWPISDLILGSPRPTEKTTVALLGYDGPKFGWANNQEEGMLIQVPAIPINKMPCLWAWVLKLEFLAN</sequence>
<dbReference type="GO" id="GO:0004560">
    <property type="term" value="F:alpha-L-fucosidase activity"/>
    <property type="evidence" value="ECO:0007669"/>
    <property type="project" value="UniProtKB-EC"/>
</dbReference>
<evidence type="ECO:0000259" key="8">
    <source>
        <dbReference type="Pfam" id="PF01120"/>
    </source>
</evidence>
<dbReference type="GO" id="GO:0006004">
    <property type="term" value="P:fucose metabolic process"/>
    <property type="evidence" value="ECO:0007669"/>
    <property type="project" value="InterPro"/>
</dbReference>
<dbReference type="SUPFAM" id="SSF51445">
    <property type="entry name" value="(Trans)glycosidases"/>
    <property type="match status" value="1"/>
</dbReference>
<dbReference type="InterPro" id="IPR000933">
    <property type="entry name" value="Glyco_hydro_29"/>
</dbReference>
<organism evidence="10">
    <name type="scientific">Capitella teleta</name>
    <name type="common">Polychaete worm</name>
    <dbReference type="NCBI Taxonomy" id="283909"/>
    <lineage>
        <taxon>Eukaryota</taxon>
        <taxon>Metazoa</taxon>
        <taxon>Spiralia</taxon>
        <taxon>Lophotrochozoa</taxon>
        <taxon>Annelida</taxon>
        <taxon>Polychaeta</taxon>
        <taxon>Sedentaria</taxon>
        <taxon>Scolecida</taxon>
        <taxon>Capitellidae</taxon>
        <taxon>Capitella</taxon>
    </lineage>
</organism>
<dbReference type="Pfam" id="PF16757">
    <property type="entry name" value="Fucosidase_C"/>
    <property type="match status" value="1"/>
</dbReference>
<dbReference type="SMART" id="SM00812">
    <property type="entry name" value="Alpha_L_fucos"/>
    <property type="match status" value="1"/>
</dbReference>
<dbReference type="Gene3D" id="3.20.20.80">
    <property type="entry name" value="Glycosidases"/>
    <property type="match status" value="1"/>
</dbReference>
<keyword evidence="4" id="KW-0732">Signal</keyword>
<comment type="similarity">
    <text evidence="2">Belongs to the glycosyl hydrolase 29 family.</text>
</comment>
<dbReference type="Gene3D" id="2.60.40.1180">
    <property type="entry name" value="Golgi alpha-mannosidase II"/>
    <property type="match status" value="1"/>
</dbReference>
<dbReference type="InterPro" id="IPR013780">
    <property type="entry name" value="Glyco_hydro_b"/>
</dbReference>
<dbReference type="GO" id="GO:0005764">
    <property type="term" value="C:lysosome"/>
    <property type="evidence" value="ECO:0007669"/>
    <property type="project" value="TreeGrafter"/>
</dbReference>
<evidence type="ECO:0000256" key="7">
    <source>
        <dbReference type="ARBA" id="ARBA00023295"/>
    </source>
</evidence>
<dbReference type="EMBL" id="AMQN01012045">
    <property type="status" value="NOT_ANNOTATED_CDS"/>
    <property type="molecule type" value="Genomic_DNA"/>
</dbReference>
<dbReference type="GO" id="GO:0016139">
    <property type="term" value="P:glycoside catabolic process"/>
    <property type="evidence" value="ECO:0007669"/>
    <property type="project" value="TreeGrafter"/>
</dbReference>
<dbReference type="Proteomes" id="UP000014760">
    <property type="component" value="Unassembled WGS sequence"/>
</dbReference>
<evidence type="ECO:0000256" key="4">
    <source>
        <dbReference type="ARBA" id="ARBA00022729"/>
    </source>
</evidence>
<evidence type="ECO:0000256" key="5">
    <source>
        <dbReference type="ARBA" id="ARBA00022801"/>
    </source>
</evidence>
<evidence type="ECO:0000256" key="1">
    <source>
        <dbReference type="ARBA" id="ARBA00004071"/>
    </source>
</evidence>
<evidence type="ECO:0000259" key="9">
    <source>
        <dbReference type="Pfam" id="PF16757"/>
    </source>
</evidence>
<evidence type="ECO:0000256" key="3">
    <source>
        <dbReference type="ARBA" id="ARBA00012662"/>
    </source>
</evidence>
<keyword evidence="5" id="KW-0378">Hydrolase</keyword>
<keyword evidence="7" id="KW-0326">Glycosidase</keyword>
<keyword evidence="12" id="KW-1185">Reference proteome</keyword>
<evidence type="ECO:0000313" key="12">
    <source>
        <dbReference type="Proteomes" id="UP000014760"/>
    </source>
</evidence>
<protein>
    <recommendedName>
        <fullName evidence="3">alpha-L-fucosidase</fullName>
        <ecNumber evidence="3">3.2.1.51</ecNumber>
    </recommendedName>
</protein>
<comment type="function">
    <text evidence="1">Alpha-L-fucosidase is responsible for hydrolyzing the alpha-1,6-linked fucose joined to the reducing-end N-acetylglucosamine of the carbohydrate moieties of glycoproteins.</text>
</comment>
<dbReference type="OMA" id="LPEHKWE"/>
<feature type="domain" description="Glycoside hydrolase family 29 N-terminal" evidence="8">
    <location>
        <begin position="1"/>
        <end position="343"/>
    </location>
</feature>
<dbReference type="EnsemblMetazoa" id="CapteT146103">
    <property type="protein sequence ID" value="CapteP146103"/>
    <property type="gene ID" value="CapteG146103"/>
</dbReference>
<feature type="non-terminal residue" evidence="10">
    <location>
        <position position="1"/>
    </location>
</feature>
<reference evidence="12" key="1">
    <citation type="submission" date="2012-12" db="EMBL/GenBank/DDBJ databases">
        <authorList>
            <person name="Hellsten U."/>
            <person name="Grimwood J."/>
            <person name="Chapman J.A."/>
            <person name="Shapiro H."/>
            <person name="Aerts A."/>
            <person name="Otillar R.P."/>
            <person name="Terry A.Y."/>
            <person name="Boore J.L."/>
            <person name="Simakov O."/>
            <person name="Marletaz F."/>
            <person name="Cho S.-J."/>
            <person name="Edsinger-Gonzales E."/>
            <person name="Havlak P."/>
            <person name="Kuo D.-H."/>
            <person name="Larsson T."/>
            <person name="Lv J."/>
            <person name="Arendt D."/>
            <person name="Savage R."/>
            <person name="Osoegawa K."/>
            <person name="de Jong P."/>
            <person name="Lindberg D.R."/>
            <person name="Seaver E.C."/>
            <person name="Weisblat D.A."/>
            <person name="Putnam N.H."/>
            <person name="Grigoriev I.V."/>
            <person name="Rokhsar D.S."/>
        </authorList>
    </citation>
    <scope>NUCLEOTIDE SEQUENCE</scope>
    <source>
        <strain evidence="12">I ESC-2004</strain>
    </source>
</reference>
<dbReference type="PRINTS" id="PR00741">
    <property type="entry name" value="GLHYDRLASE29"/>
</dbReference>
<dbReference type="InterPro" id="IPR057739">
    <property type="entry name" value="Glyco_hydro_29_N"/>
</dbReference>
<dbReference type="InterPro" id="IPR031919">
    <property type="entry name" value="Fucosidase_C"/>
</dbReference>
<evidence type="ECO:0000313" key="11">
    <source>
        <dbReference type="EnsemblMetazoa" id="CapteP146103"/>
    </source>
</evidence>
<dbReference type="PIRSF" id="PIRSF001092">
    <property type="entry name" value="Alpha-L-fucosidase"/>
    <property type="match status" value="1"/>
</dbReference>
<dbReference type="AlphaFoldDB" id="R7TVD0"/>
<dbReference type="EC" id="3.2.1.51" evidence="3"/>
<dbReference type="HOGENOM" id="CLU_002934_1_1_1"/>
<gene>
    <name evidence="10" type="ORF">CAPTEDRAFT_146103</name>
</gene>
<evidence type="ECO:0000313" key="10">
    <source>
        <dbReference type="EMBL" id="ELT94975.1"/>
    </source>
</evidence>
<dbReference type="EMBL" id="KB309260">
    <property type="protein sequence ID" value="ELT94975.1"/>
    <property type="molecule type" value="Genomic_DNA"/>
</dbReference>
<name>R7TVD0_CAPTE</name>
<dbReference type="Pfam" id="PF01120">
    <property type="entry name" value="Alpha_L_fucos"/>
    <property type="match status" value="1"/>
</dbReference>
<proteinExistence type="inferred from homology"/>
<dbReference type="PANTHER" id="PTHR10030">
    <property type="entry name" value="ALPHA-L-FUCOSIDASE"/>
    <property type="match status" value="1"/>
</dbReference>
<dbReference type="PANTHER" id="PTHR10030:SF37">
    <property type="entry name" value="ALPHA-L-FUCOSIDASE-RELATED"/>
    <property type="match status" value="1"/>
</dbReference>
<dbReference type="OrthoDB" id="6039950at2759"/>
<evidence type="ECO:0000256" key="2">
    <source>
        <dbReference type="ARBA" id="ARBA00007951"/>
    </source>
</evidence>
<dbReference type="FunFam" id="3.20.20.80:FF:000027">
    <property type="entry name" value="Alpha-L-fucosidase"/>
    <property type="match status" value="1"/>
</dbReference>
<evidence type="ECO:0000256" key="6">
    <source>
        <dbReference type="ARBA" id="ARBA00023180"/>
    </source>
</evidence>
<feature type="domain" description="Alpha-L-fucosidase C-terminal" evidence="9">
    <location>
        <begin position="355"/>
        <end position="440"/>
    </location>
</feature>
<accession>R7TVD0</accession>
<dbReference type="InterPro" id="IPR017853">
    <property type="entry name" value="GH"/>
</dbReference>
<keyword evidence="6" id="KW-0325">Glycoprotein</keyword>
<reference evidence="10 12" key="2">
    <citation type="journal article" date="2013" name="Nature">
        <title>Insights into bilaterian evolution from three spiralian genomes.</title>
        <authorList>
            <person name="Simakov O."/>
            <person name="Marletaz F."/>
            <person name="Cho S.J."/>
            <person name="Edsinger-Gonzales E."/>
            <person name="Havlak P."/>
            <person name="Hellsten U."/>
            <person name="Kuo D.H."/>
            <person name="Larsson T."/>
            <person name="Lv J."/>
            <person name="Arendt D."/>
            <person name="Savage R."/>
            <person name="Osoegawa K."/>
            <person name="de Jong P."/>
            <person name="Grimwood J."/>
            <person name="Chapman J.A."/>
            <person name="Shapiro H."/>
            <person name="Aerts A."/>
            <person name="Otillar R.P."/>
            <person name="Terry A.Y."/>
            <person name="Boore J.L."/>
            <person name="Grigoriev I.V."/>
            <person name="Lindberg D.R."/>
            <person name="Seaver E.C."/>
            <person name="Weisblat D.A."/>
            <person name="Putnam N.H."/>
            <person name="Rokhsar D.S."/>
        </authorList>
    </citation>
    <scope>NUCLEOTIDE SEQUENCE</scope>
    <source>
        <strain evidence="10 12">I ESC-2004</strain>
    </source>
</reference>